<dbReference type="EMBL" id="AWWV01010403">
    <property type="protein sequence ID" value="OMO79402.1"/>
    <property type="molecule type" value="Genomic_DNA"/>
</dbReference>
<name>A0A1R3I9Y3_COCAP</name>
<comment type="caution">
    <text evidence="1">The sequence shown here is derived from an EMBL/GenBank/DDBJ whole genome shotgun (WGS) entry which is preliminary data.</text>
</comment>
<proteinExistence type="predicted"/>
<gene>
    <name evidence="1" type="ORF">CCACVL1_13695</name>
</gene>
<evidence type="ECO:0000313" key="2">
    <source>
        <dbReference type="Proteomes" id="UP000188268"/>
    </source>
</evidence>
<dbReference type="Proteomes" id="UP000188268">
    <property type="component" value="Unassembled WGS sequence"/>
</dbReference>
<dbReference type="Gramene" id="OMO79402">
    <property type="protein sequence ID" value="OMO79402"/>
    <property type="gene ID" value="CCACVL1_13695"/>
</dbReference>
<accession>A0A1R3I9Y3</accession>
<sequence>MACGRRGRRRRFGGWAKKALRLMKLEWEREFLG</sequence>
<organism evidence="1 2">
    <name type="scientific">Corchorus capsularis</name>
    <name type="common">Jute</name>
    <dbReference type="NCBI Taxonomy" id="210143"/>
    <lineage>
        <taxon>Eukaryota</taxon>
        <taxon>Viridiplantae</taxon>
        <taxon>Streptophyta</taxon>
        <taxon>Embryophyta</taxon>
        <taxon>Tracheophyta</taxon>
        <taxon>Spermatophyta</taxon>
        <taxon>Magnoliopsida</taxon>
        <taxon>eudicotyledons</taxon>
        <taxon>Gunneridae</taxon>
        <taxon>Pentapetalae</taxon>
        <taxon>rosids</taxon>
        <taxon>malvids</taxon>
        <taxon>Malvales</taxon>
        <taxon>Malvaceae</taxon>
        <taxon>Grewioideae</taxon>
        <taxon>Apeibeae</taxon>
        <taxon>Corchorus</taxon>
    </lineage>
</organism>
<protein>
    <submittedName>
        <fullName evidence="1">Uncharacterized protein</fullName>
    </submittedName>
</protein>
<reference evidence="1 2" key="1">
    <citation type="submission" date="2013-09" db="EMBL/GenBank/DDBJ databases">
        <title>Corchorus capsularis genome sequencing.</title>
        <authorList>
            <person name="Alam M."/>
            <person name="Haque M.S."/>
            <person name="Islam M.S."/>
            <person name="Emdad E.M."/>
            <person name="Islam M.M."/>
            <person name="Ahmed B."/>
            <person name="Halim A."/>
            <person name="Hossen Q.M.M."/>
            <person name="Hossain M.Z."/>
            <person name="Ahmed R."/>
            <person name="Khan M.M."/>
            <person name="Islam R."/>
            <person name="Rashid M.M."/>
            <person name="Khan S.A."/>
            <person name="Rahman M.S."/>
            <person name="Alam M."/>
        </authorList>
    </citation>
    <scope>NUCLEOTIDE SEQUENCE [LARGE SCALE GENOMIC DNA]</scope>
    <source>
        <strain evidence="2">cv. CVL-1</strain>
        <tissue evidence="1">Whole seedling</tissue>
    </source>
</reference>
<keyword evidence="2" id="KW-1185">Reference proteome</keyword>
<dbReference type="AlphaFoldDB" id="A0A1R3I9Y3"/>
<evidence type="ECO:0000313" key="1">
    <source>
        <dbReference type="EMBL" id="OMO79402.1"/>
    </source>
</evidence>